<comment type="caution">
    <text evidence="2">The sequence shown here is derived from an EMBL/GenBank/DDBJ whole genome shotgun (WGS) entry which is preliminary data.</text>
</comment>
<feature type="transmembrane region" description="Helical" evidence="1">
    <location>
        <begin position="6"/>
        <end position="26"/>
    </location>
</feature>
<feature type="transmembrane region" description="Helical" evidence="1">
    <location>
        <begin position="61"/>
        <end position="82"/>
    </location>
</feature>
<protein>
    <submittedName>
        <fullName evidence="2">Uncharacterized protein</fullName>
    </submittedName>
</protein>
<feature type="transmembrane region" description="Helical" evidence="1">
    <location>
        <begin position="142"/>
        <end position="162"/>
    </location>
</feature>
<keyword evidence="1" id="KW-0812">Transmembrane</keyword>
<dbReference type="RefSeq" id="WP_162848860.1">
    <property type="nucleotide sequence ID" value="NZ_BMLU01000010.1"/>
</dbReference>
<evidence type="ECO:0000256" key="1">
    <source>
        <dbReference type="SAM" id="Phobius"/>
    </source>
</evidence>
<evidence type="ECO:0000313" key="3">
    <source>
        <dbReference type="Proteomes" id="UP000295493"/>
    </source>
</evidence>
<sequence length="191" mass="19719">MAGADFLVIAGSAAAAASILVLRVAWSRSRRSIAINLSAWTLMLAGAVLAGLGYGAWGVSVAGLAATAAAFMLLAIAAIRSPKGRAEAPRRRAHVLSARGEPMHLLRRFATFLLTVPGAAIVSVLIAMVARQASEGSGEGNANMIAVYAMPLVWAVLMSAMLMQERQRARIVTLIVPALASMALLWAGGGA</sequence>
<keyword evidence="1" id="KW-0472">Membrane</keyword>
<keyword evidence="3" id="KW-1185">Reference proteome</keyword>
<name>A0A4R6FG26_9SPHN</name>
<keyword evidence="1" id="KW-1133">Transmembrane helix</keyword>
<feature type="transmembrane region" description="Helical" evidence="1">
    <location>
        <begin position="33"/>
        <end position="55"/>
    </location>
</feature>
<reference evidence="2 3" key="1">
    <citation type="submission" date="2019-03" db="EMBL/GenBank/DDBJ databases">
        <title>Genomic Encyclopedia of Type Strains, Phase IV (KMG-IV): sequencing the most valuable type-strain genomes for metagenomic binning, comparative biology and taxonomic classification.</title>
        <authorList>
            <person name="Goeker M."/>
        </authorList>
    </citation>
    <scope>NUCLEOTIDE SEQUENCE [LARGE SCALE GENOMIC DNA]</scope>
    <source>
        <strain evidence="2 3">DSM 25059</strain>
    </source>
</reference>
<gene>
    <name evidence="2" type="ORF">EV664_11074</name>
</gene>
<evidence type="ECO:0000313" key="2">
    <source>
        <dbReference type="EMBL" id="TDN80281.1"/>
    </source>
</evidence>
<organism evidence="2 3">
    <name type="scientific">Stakelama pacifica</name>
    <dbReference type="NCBI Taxonomy" id="517720"/>
    <lineage>
        <taxon>Bacteria</taxon>
        <taxon>Pseudomonadati</taxon>
        <taxon>Pseudomonadota</taxon>
        <taxon>Alphaproteobacteria</taxon>
        <taxon>Sphingomonadales</taxon>
        <taxon>Sphingomonadaceae</taxon>
        <taxon>Stakelama</taxon>
    </lineage>
</organism>
<feature type="transmembrane region" description="Helical" evidence="1">
    <location>
        <begin position="169"/>
        <end position="188"/>
    </location>
</feature>
<proteinExistence type="predicted"/>
<dbReference type="AlphaFoldDB" id="A0A4R6FG26"/>
<feature type="transmembrane region" description="Helical" evidence="1">
    <location>
        <begin position="109"/>
        <end position="130"/>
    </location>
</feature>
<accession>A0A4R6FG26</accession>
<dbReference type="EMBL" id="SNWD01000010">
    <property type="protein sequence ID" value="TDN80281.1"/>
    <property type="molecule type" value="Genomic_DNA"/>
</dbReference>
<dbReference type="Proteomes" id="UP000295493">
    <property type="component" value="Unassembled WGS sequence"/>
</dbReference>